<sequence>MSKEHSVIVIPGLGNDTSKLEWAIQHWRNHGLEPLVHSVDWHKDEFQSKLERLVDLVDELSDKGDVVSLVGTSAGGSAVLNAFIERKDVIHRVVNVCGRLRTGAQAGFRSFEARTASSPAFAQAVKLFESREDTLTERDRQKIMTVRAMFGDELVPGDTTILEGAYNTQVPTPEHMLSIGAALTIFSQPVILFLKGEQIR</sequence>
<protein>
    <recommendedName>
        <fullName evidence="3">AB hydrolase-1 domain-containing protein</fullName>
    </recommendedName>
</protein>
<dbReference type="AlphaFoldDB" id="A0A0G0JJE2"/>
<dbReference type="Gene3D" id="3.40.50.1820">
    <property type="entry name" value="alpha/beta hydrolase"/>
    <property type="match status" value="1"/>
</dbReference>
<comment type="caution">
    <text evidence="1">The sequence shown here is derived from an EMBL/GenBank/DDBJ whole genome shotgun (WGS) entry which is preliminary data.</text>
</comment>
<gene>
    <name evidence="1" type="ORF">US86_C0002G0079</name>
</gene>
<name>A0A0G0JJE2_9BACT</name>
<dbReference type="EMBL" id="LBUP01000002">
    <property type="protein sequence ID" value="KKQ66962.1"/>
    <property type="molecule type" value="Genomic_DNA"/>
</dbReference>
<evidence type="ECO:0000313" key="2">
    <source>
        <dbReference type="Proteomes" id="UP000034235"/>
    </source>
</evidence>
<organism evidence="1 2">
    <name type="scientific">Candidatus Daviesbacteria bacterium GW2011_GWA2_38_24</name>
    <dbReference type="NCBI Taxonomy" id="1618422"/>
    <lineage>
        <taxon>Bacteria</taxon>
        <taxon>Candidatus Daviesiibacteriota</taxon>
    </lineage>
</organism>
<evidence type="ECO:0008006" key="3">
    <source>
        <dbReference type="Google" id="ProtNLM"/>
    </source>
</evidence>
<reference evidence="1 2" key="1">
    <citation type="journal article" date="2015" name="Nature">
        <title>rRNA introns, odd ribosomes, and small enigmatic genomes across a large radiation of phyla.</title>
        <authorList>
            <person name="Brown C.T."/>
            <person name="Hug L.A."/>
            <person name="Thomas B.C."/>
            <person name="Sharon I."/>
            <person name="Castelle C.J."/>
            <person name="Singh A."/>
            <person name="Wilkins M.J."/>
            <person name="Williams K.H."/>
            <person name="Banfield J.F."/>
        </authorList>
    </citation>
    <scope>NUCLEOTIDE SEQUENCE [LARGE SCALE GENOMIC DNA]</scope>
</reference>
<proteinExistence type="predicted"/>
<accession>A0A0G0JJE2</accession>
<dbReference type="SUPFAM" id="SSF53474">
    <property type="entry name" value="alpha/beta-Hydrolases"/>
    <property type="match status" value="1"/>
</dbReference>
<evidence type="ECO:0000313" key="1">
    <source>
        <dbReference type="EMBL" id="KKQ66962.1"/>
    </source>
</evidence>
<dbReference type="InterPro" id="IPR029058">
    <property type="entry name" value="AB_hydrolase_fold"/>
</dbReference>
<dbReference type="Proteomes" id="UP000034235">
    <property type="component" value="Unassembled WGS sequence"/>
</dbReference>